<dbReference type="Pfam" id="PF04965">
    <property type="entry name" value="GPW_gp25"/>
    <property type="match status" value="1"/>
</dbReference>
<gene>
    <name evidence="2" type="ORF">ACETIH_10615</name>
</gene>
<proteinExistence type="predicted"/>
<dbReference type="EMBL" id="JBHOMY010000026">
    <property type="protein sequence ID" value="MFC1457163.1"/>
    <property type="molecule type" value="Genomic_DNA"/>
</dbReference>
<evidence type="ECO:0000313" key="2">
    <source>
        <dbReference type="EMBL" id="MFC1457163.1"/>
    </source>
</evidence>
<evidence type="ECO:0000259" key="1">
    <source>
        <dbReference type="Pfam" id="PF04965"/>
    </source>
</evidence>
<dbReference type="RefSeq" id="WP_377029671.1">
    <property type="nucleotide sequence ID" value="NZ_JBHOMY010000026.1"/>
</dbReference>
<dbReference type="Gene3D" id="3.10.450.40">
    <property type="match status" value="1"/>
</dbReference>
<comment type="caution">
    <text evidence="2">The sequence shown here is derived from an EMBL/GenBank/DDBJ whole genome shotgun (WGS) entry which is preliminary data.</text>
</comment>
<evidence type="ECO:0000313" key="3">
    <source>
        <dbReference type="Proteomes" id="UP001593940"/>
    </source>
</evidence>
<organism evidence="2 3">
    <name type="scientific">Microvirga arabica</name>
    <dbReference type="NCBI Taxonomy" id="1128671"/>
    <lineage>
        <taxon>Bacteria</taxon>
        <taxon>Pseudomonadati</taxon>
        <taxon>Pseudomonadota</taxon>
        <taxon>Alphaproteobacteria</taxon>
        <taxon>Hyphomicrobiales</taxon>
        <taxon>Methylobacteriaceae</taxon>
        <taxon>Microvirga</taxon>
    </lineage>
</organism>
<sequence>MQLDYPFHFDGRERTAETGTDDHVRDLIEQVLFTQPGERVNRPDFGSGVMQLVFASASPEVAATAEFLIRGALQQWLSGHLSVVDVTVDAVEAQLNIRIDYVVLATGEPTTASFQQEAGP</sequence>
<accession>A0ABV6Y7C1</accession>
<dbReference type="SUPFAM" id="SSF160719">
    <property type="entry name" value="gpW/gp25-like"/>
    <property type="match status" value="1"/>
</dbReference>
<dbReference type="Proteomes" id="UP001593940">
    <property type="component" value="Unassembled WGS sequence"/>
</dbReference>
<protein>
    <submittedName>
        <fullName evidence="2">GPW/gp25 family protein</fullName>
    </submittedName>
</protein>
<name>A0ABV6Y7C1_9HYPH</name>
<keyword evidence="3" id="KW-1185">Reference proteome</keyword>
<reference evidence="2 3" key="1">
    <citation type="submission" date="2024-09" db="EMBL/GenBank/DDBJ databases">
        <title>Nodulacao em especies de Leguminosae Basais da Amazonia e Caracterizacao dos Rizobios e Bacterias Associadas aos Nodulos.</title>
        <authorList>
            <person name="Jambeiro I.C.A."/>
            <person name="Lopes I.S."/>
            <person name="Aguiar E.R.G.R."/>
            <person name="Santos A.F.J."/>
            <person name="Dos Santos J.M.F."/>
            <person name="Gross E."/>
        </authorList>
    </citation>
    <scope>NUCLEOTIDE SEQUENCE [LARGE SCALE GENOMIC DNA]</scope>
    <source>
        <strain evidence="2 3">BRUESC1165</strain>
    </source>
</reference>
<dbReference type="InterPro" id="IPR007048">
    <property type="entry name" value="IraD/Gp25-like"/>
</dbReference>
<feature type="domain" description="IraD/Gp25-like" evidence="1">
    <location>
        <begin position="21"/>
        <end position="106"/>
    </location>
</feature>